<dbReference type="Gene3D" id="2.30.30.760">
    <property type="match status" value="1"/>
</dbReference>
<dbReference type="InterPro" id="IPR017585">
    <property type="entry name" value="SAF_FlgA"/>
</dbReference>
<dbReference type="STRING" id="484498.SAMN05421686_104132"/>
<organism evidence="9 10">
    <name type="scientific">Thalassolituus maritimus</name>
    <dbReference type="NCBI Taxonomy" id="484498"/>
    <lineage>
        <taxon>Bacteria</taxon>
        <taxon>Pseudomonadati</taxon>
        <taxon>Pseudomonadota</taxon>
        <taxon>Gammaproteobacteria</taxon>
        <taxon>Oceanospirillales</taxon>
        <taxon>Oceanospirillaceae</taxon>
        <taxon>Thalassolituus</taxon>
    </lineage>
</organism>
<name>A0A1N7LPR7_9GAMM</name>
<sequence length="248" mass="26904">MSNKSAGIMTSFSLASLSIVENRRSAGVLFGFFIWSLSTAAQAGSSLDDVTAELKNRWIALGGDASVSEFEYPSITPGYELPDCNASLEVNVVRHLQPGRNGVEVSCAAPFWRQSFAVELKVFADVVTADADIRRDTVINAGQLRISRLDTSDLHKGYFSNIDAVSGMLSKRTLRQGTPVTPDMVDLPDLVQRGQLLKIRLVRPGIQVEIKGEALARGHLGEQIRVRNTQSGTTLFAEVIGDGLVQVQ</sequence>
<evidence type="ECO:0000256" key="6">
    <source>
        <dbReference type="ARBA" id="ARBA00025643"/>
    </source>
</evidence>
<evidence type="ECO:0000256" key="2">
    <source>
        <dbReference type="ARBA" id="ARBA00010474"/>
    </source>
</evidence>
<keyword evidence="5 7" id="KW-0574">Periplasm</keyword>
<comment type="subcellular location">
    <subcellularLocation>
        <location evidence="1 7">Periplasm</location>
    </subcellularLocation>
</comment>
<proteinExistence type="inferred from homology"/>
<evidence type="ECO:0000256" key="5">
    <source>
        <dbReference type="ARBA" id="ARBA00022764"/>
    </source>
</evidence>
<evidence type="ECO:0000256" key="4">
    <source>
        <dbReference type="ARBA" id="ARBA00022729"/>
    </source>
</evidence>
<keyword evidence="10" id="KW-1185">Reference proteome</keyword>
<dbReference type="CDD" id="cd11614">
    <property type="entry name" value="SAF_CpaB_FlgA_like"/>
    <property type="match status" value="1"/>
</dbReference>
<dbReference type="NCBIfam" id="TIGR03170">
    <property type="entry name" value="flgA_cterm"/>
    <property type="match status" value="1"/>
</dbReference>
<dbReference type="AlphaFoldDB" id="A0A1N7LPR7"/>
<dbReference type="InterPro" id="IPR039246">
    <property type="entry name" value="Flagellar_FlgA"/>
</dbReference>
<dbReference type="Pfam" id="PF13144">
    <property type="entry name" value="ChapFlgA"/>
    <property type="match status" value="1"/>
</dbReference>
<keyword evidence="7" id="KW-1005">Bacterial flagellum biogenesis</keyword>
<reference evidence="10" key="1">
    <citation type="submission" date="2017-01" db="EMBL/GenBank/DDBJ databases">
        <authorList>
            <person name="Varghese N."/>
            <person name="Submissions S."/>
        </authorList>
    </citation>
    <scope>NUCLEOTIDE SEQUENCE [LARGE SCALE GENOMIC DNA]</scope>
    <source>
        <strain evidence="10">DSM 24913</strain>
    </source>
</reference>
<dbReference type="SMART" id="SM00858">
    <property type="entry name" value="SAF"/>
    <property type="match status" value="1"/>
</dbReference>
<gene>
    <name evidence="9" type="ORF">SAMN05421686_104132</name>
</gene>
<comment type="function">
    <text evidence="6 7">Involved in the assembly process of the P-ring formation. It may associate with FlgF on the rod constituting a structure essential for the P-ring assembly or may act as a modulator protein for the P-ring assembly.</text>
</comment>
<dbReference type="PANTHER" id="PTHR36307:SF1">
    <property type="entry name" value="FLAGELLA BASAL BODY P-RING FORMATION PROTEIN FLGA"/>
    <property type="match status" value="1"/>
</dbReference>
<dbReference type="Proteomes" id="UP000185639">
    <property type="component" value="Unassembled WGS sequence"/>
</dbReference>
<comment type="similarity">
    <text evidence="2 7">Belongs to the FlgA family.</text>
</comment>
<keyword evidence="9" id="KW-0282">Flagellum</keyword>
<dbReference type="Gene3D" id="3.90.1210.10">
    <property type="entry name" value="Antifreeze-like/N-acetylneuraminic acid synthase C-terminal domain"/>
    <property type="match status" value="1"/>
</dbReference>
<evidence type="ECO:0000256" key="3">
    <source>
        <dbReference type="ARBA" id="ARBA00014754"/>
    </source>
</evidence>
<evidence type="ECO:0000313" key="9">
    <source>
        <dbReference type="EMBL" id="SIS75691.1"/>
    </source>
</evidence>
<evidence type="ECO:0000313" key="10">
    <source>
        <dbReference type="Proteomes" id="UP000185639"/>
    </source>
</evidence>
<feature type="domain" description="SAF" evidence="8">
    <location>
        <begin position="124"/>
        <end position="186"/>
    </location>
</feature>
<dbReference type="OrthoDB" id="1669037at2"/>
<accession>A0A1N7LPR7</accession>
<keyword evidence="4" id="KW-0732">Signal</keyword>
<dbReference type="InterPro" id="IPR013974">
    <property type="entry name" value="SAF"/>
</dbReference>
<evidence type="ECO:0000256" key="7">
    <source>
        <dbReference type="RuleBase" id="RU362063"/>
    </source>
</evidence>
<protein>
    <recommendedName>
        <fullName evidence="3 7">Flagella basal body P-ring formation protein FlgA</fullName>
    </recommendedName>
</protein>
<dbReference type="GO" id="GO:0044780">
    <property type="term" value="P:bacterial-type flagellum assembly"/>
    <property type="evidence" value="ECO:0007669"/>
    <property type="project" value="InterPro"/>
</dbReference>
<evidence type="ECO:0000259" key="8">
    <source>
        <dbReference type="SMART" id="SM00858"/>
    </source>
</evidence>
<keyword evidence="9" id="KW-0969">Cilium</keyword>
<evidence type="ECO:0000256" key="1">
    <source>
        <dbReference type="ARBA" id="ARBA00004418"/>
    </source>
</evidence>
<dbReference type="EMBL" id="FTOH01000004">
    <property type="protein sequence ID" value="SIS75691.1"/>
    <property type="molecule type" value="Genomic_DNA"/>
</dbReference>
<dbReference type="GO" id="GO:0042597">
    <property type="term" value="C:periplasmic space"/>
    <property type="evidence" value="ECO:0007669"/>
    <property type="project" value="UniProtKB-SubCell"/>
</dbReference>
<dbReference type="PANTHER" id="PTHR36307">
    <property type="entry name" value="FLAGELLA BASAL BODY P-RING FORMATION PROTEIN FLGA"/>
    <property type="match status" value="1"/>
</dbReference>
<keyword evidence="9" id="KW-0966">Cell projection</keyword>